<evidence type="ECO:0000313" key="6">
    <source>
        <dbReference type="Proteomes" id="UP000829685"/>
    </source>
</evidence>
<dbReference type="SUPFAM" id="SSF48056">
    <property type="entry name" value="Di-copper centre-containing domain"/>
    <property type="match status" value="1"/>
</dbReference>
<accession>A0A9P9WJE3</accession>
<comment type="caution">
    <text evidence="5">The sequence shown here is derived from an EMBL/GenBank/DDBJ whole genome shotgun (WGS) entry which is preliminary data.</text>
</comment>
<keyword evidence="1" id="KW-0479">Metal-binding</keyword>
<evidence type="ECO:0000259" key="4">
    <source>
        <dbReference type="PROSITE" id="PS00498"/>
    </source>
</evidence>
<dbReference type="PROSITE" id="PS00497">
    <property type="entry name" value="TYROSINASE_1"/>
    <property type="match status" value="1"/>
</dbReference>
<evidence type="ECO:0000313" key="5">
    <source>
        <dbReference type="EMBL" id="KAI1866490.1"/>
    </source>
</evidence>
<evidence type="ECO:0000256" key="2">
    <source>
        <dbReference type="ARBA" id="ARBA00023008"/>
    </source>
</evidence>
<dbReference type="PRINTS" id="PR00092">
    <property type="entry name" value="TYROSINASE"/>
</dbReference>
<dbReference type="PANTHER" id="PTHR11474:SF126">
    <property type="entry name" value="TYROSINASE-LIKE PROTEIN TYR-1-RELATED"/>
    <property type="match status" value="1"/>
</dbReference>
<sequence>MERLKFITAIKCLQGKPGKTAGLYSGVKSLYDDFQALHISQTDYIHWVGHFLPWHRYFLWLFEQELRESCNYNEAVPYWDWTQDATDEASFLASPIFDPVYGFGGNGPYIEDISGFPQDWRSSVEVPKRTGGGCITDGPFAGHNVSMGPGNHTVYNPQCIRRDFSPWLATQSLNSNIYEFTQNASSFFELTSRTEGVSLEIKDMALHGGGHLSVGGGIGQMSNVYSSPGDPLFWLHHGGLDKLWDEWQRKDWSARKLDIGGPDTQFAYPFNFFGDVPYKNVTLDYVMNFGQMSDSIMIREVMDSKGGKLCYSYA</sequence>
<keyword evidence="6" id="KW-1185">Reference proteome</keyword>
<gene>
    <name evidence="5" type="ORF">JX265_007791</name>
</gene>
<dbReference type="EMBL" id="JAFIMR010000020">
    <property type="protein sequence ID" value="KAI1866490.1"/>
    <property type="molecule type" value="Genomic_DNA"/>
</dbReference>
<keyword evidence="2" id="KW-0186">Copper</keyword>
<dbReference type="PANTHER" id="PTHR11474">
    <property type="entry name" value="TYROSINASE FAMILY MEMBER"/>
    <property type="match status" value="1"/>
</dbReference>
<evidence type="ECO:0000256" key="1">
    <source>
        <dbReference type="ARBA" id="ARBA00022723"/>
    </source>
</evidence>
<dbReference type="InterPro" id="IPR002227">
    <property type="entry name" value="Tyrosinase_Cu-bd"/>
</dbReference>
<dbReference type="InterPro" id="IPR050316">
    <property type="entry name" value="Tyrosinase/Hemocyanin"/>
</dbReference>
<dbReference type="Proteomes" id="UP000829685">
    <property type="component" value="Unassembled WGS sequence"/>
</dbReference>
<dbReference type="PROSITE" id="PS00498">
    <property type="entry name" value="TYROSINASE_2"/>
    <property type="match status" value="1"/>
</dbReference>
<feature type="domain" description="Tyrosinase copper-binding" evidence="4">
    <location>
        <begin position="230"/>
        <end position="241"/>
    </location>
</feature>
<evidence type="ECO:0000259" key="3">
    <source>
        <dbReference type="PROSITE" id="PS00497"/>
    </source>
</evidence>
<organism evidence="5 6">
    <name type="scientific">Neoarthrinium moseri</name>
    <dbReference type="NCBI Taxonomy" id="1658444"/>
    <lineage>
        <taxon>Eukaryota</taxon>
        <taxon>Fungi</taxon>
        <taxon>Dikarya</taxon>
        <taxon>Ascomycota</taxon>
        <taxon>Pezizomycotina</taxon>
        <taxon>Sordariomycetes</taxon>
        <taxon>Xylariomycetidae</taxon>
        <taxon>Amphisphaeriales</taxon>
        <taxon>Apiosporaceae</taxon>
        <taxon>Neoarthrinium</taxon>
    </lineage>
</organism>
<feature type="domain" description="Tyrosinase copper-binding" evidence="3">
    <location>
        <begin position="46"/>
        <end position="63"/>
    </location>
</feature>
<dbReference type="GO" id="GO:0046872">
    <property type="term" value="F:metal ion binding"/>
    <property type="evidence" value="ECO:0007669"/>
    <property type="project" value="UniProtKB-KW"/>
</dbReference>
<proteinExistence type="predicted"/>
<dbReference type="Pfam" id="PF00264">
    <property type="entry name" value="Tyrosinase"/>
    <property type="match status" value="1"/>
</dbReference>
<protein>
    <recommendedName>
        <fullName evidence="3 4">Tyrosinase copper-binding domain-containing protein</fullName>
    </recommendedName>
</protein>
<dbReference type="GO" id="GO:0016491">
    <property type="term" value="F:oxidoreductase activity"/>
    <property type="evidence" value="ECO:0007669"/>
    <property type="project" value="InterPro"/>
</dbReference>
<name>A0A9P9WJE3_9PEZI</name>
<reference evidence="5" key="1">
    <citation type="submission" date="2021-03" db="EMBL/GenBank/DDBJ databases">
        <title>Revisited historic fungal species revealed as producer of novel bioactive compounds through whole genome sequencing and comparative genomics.</title>
        <authorList>
            <person name="Vignolle G.A."/>
            <person name="Hochenegger N."/>
            <person name="Mach R.L."/>
            <person name="Mach-Aigner A.R."/>
            <person name="Javad Rahimi M."/>
            <person name="Salim K.A."/>
            <person name="Chan C.M."/>
            <person name="Lim L.B.L."/>
            <person name="Cai F."/>
            <person name="Druzhinina I.S."/>
            <person name="U'Ren J.M."/>
            <person name="Derntl C."/>
        </authorList>
    </citation>
    <scope>NUCLEOTIDE SEQUENCE</scope>
    <source>
        <strain evidence="5">TUCIM 5799</strain>
    </source>
</reference>
<dbReference type="Gene3D" id="1.10.1280.10">
    <property type="entry name" value="Di-copper center containing domain from catechol oxidase"/>
    <property type="match status" value="1"/>
</dbReference>
<dbReference type="InterPro" id="IPR008922">
    <property type="entry name" value="Di-copper_centre_dom_sf"/>
</dbReference>
<dbReference type="AlphaFoldDB" id="A0A9P9WJE3"/>